<organism evidence="2 3">
    <name type="scientific">Pseudonocardia humida</name>
    <dbReference type="NCBI Taxonomy" id="2800819"/>
    <lineage>
        <taxon>Bacteria</taxon>
        <taxon>Bacillati</taxon>
        <taxon>Actinomycetota</taxon>
        <taxon>Actinomycetes</taxon>
        <taxon>Pseudonocardiales</taxon>
        <taxon>Pseudonocardiaceae</taxon>
        <taxon>Pseudonocardia</taxon>
    </lineage>
</organism>
<evidence type="ECO:0000256" key="1">
    <source>
        <dbReference type="SAM" id="SignalP"/>
    </source>
</evidence>
<dbReference type="Gene3D" id="3.40.190.10">
    <property type="entry name" value="Periplasmic binding protein-like II"/>
    <property type="match status" value="2"/>
</dbReference>
<name>A0ABT1A638_9PSEU</name>
<keyword evidence="1" id="KW-0732">Signal</keyword>
<dbReference type="SUPFAM" id="SSF53850">
    <property type="entry name" value="Periplasmic binding protein-like II"/>
    <property type="match status" value="1"/>
</dbReference>
<reference evidence="2" key="1">
    <citation type="submission" date="2021-04" db="EMBL/GenBank/DDBJ databases">
        <title>Pseudonocardia sp. nov., isolated from sandy soil of mangrove forest.</title>
        <authorList>
            <person name="Zan Z."/>
            <person name="Huang R."/>
            <person name="Liu W."/>
        </authorList>
    </citation>
    <scope>NUCLEOTIDE SEQUENCE</scope>
    <source>
        <strain evidence="2">S2-4</strain>
    </source>
</reference>
<feature type="chain" id="PRO_5046978851" evidence="1">
    <location>
        <begin position="25"/>
        <end position="432"/>
    </location>
</feature>
<gene>
    <name evidence="2" type="ORF">KDL28_24815</name>
</gene>
<evidence type="ECO:0000313" key="2">
    <source>
        <dbReference type="EMBL" id="MCO1658289.1"/>
    </source>
</evidence>
<sequence>MLRSTRAAALIAAALLTATTAACAGGGGGPAPATTPDGKQVITWWHNATQDTLKNYFQDAADRYTAAHPEVTFQIEPVQNETIQTKIRVGLQSNDPPDLFQQWGGGDLATQVESGKIADITDATKDVVESMGPIADPWSVDGKQYGLPYSVGVTGLWYRTDLFAQAGITTPPKTIDEFYTVVDQLKAAGIVPVALGGKDKWPDAFWWANFATRECPQAALEAVTTDLAMTDPCFVKAGQDVERLIAAQPFQEGFLATPAQEGAASSAGMLANGQAAMELMGHWNEGQTTGLTPDKQPLGDKLGWFPFPTVPGGQGTPGATVGGGDGFSCSASAPPACVDFLKFLTSDEEQTTFGATNTGLPAAKAAESSVTGTSIKAVLEARAATPYNQLYFDKALPTDVGQALNDEIAGLFAGTSDPQRIVDVGAVAPARS</sequence>
<dbReference type="Proteomes" id="UP001165283">
    <property type="component" value="Unassembled WGS sequence"/>
</dbReference>
<keyword evidence="3" id="KW-1185">Reference proteome</keyword>
<comment type="caution">
    <text evidence="2">The sequence shown here is derived from an EMBL/GenBank/DDBJ whole genome shotgun (WGS) entry which is preliminary data.</text>
</comment>
<dbReference type="PANTHER" id="PTHR43649">
    <property type="entry name" value="ARABINOSE-BINDING PROTEIN-RELATED"/>
    <property type="match status" value="1"/>
</dbReference>
<dbReference type="EMBL" id="JAGSOV010000053">
    <property type="protein sequence ID" value="MCO1658289.1"/>
    <property type="molecule type" value="Genomic_DNA"/>
</dbReference>
<evidence type="ECO:0000313" key="3">
    <source>
        <dbReference type="Proteomes" id="UP001165283"/>
    </source>
</evidence>
<dbReference type="InterPro" id="IPR050490">
    <property type="entry name" value="Bact_solute-bd_prot1"/>
</dbReference>
<accession>A0ABT1A638</accession>
<proteinExistence type="predicted"/>
<protein>
    <submittedName>
        <fullName evidence="2">Extracellular solute-binding protein</fullName>
    </submittedName>
</protein>
<feature type="signal peptide" evidence="1">
    <location>
        <begin position="1"/>
        <end position="24"/>
    </location>
</feature>
<dbReference type="Pfam" id="PF01547">
    <property type="entry name" value="SBP_bac_1"/>
    <property type="match status" value="1"/>
</dbReference>
<dbReference type="RefSeq" id="WP_252442094.1">
    <property type="nucleotide sequence ID" value="NZ_JAGSOV010000053.1"/>
</dbReference>
<dbReference type="PROSITE" id="PS51257">
    <property type="entry name" value="PROKAR_LIPOPROTEIN"/>
    <property type="match status" value="1"/>
</dbReference>
<dbReference type="PANTHER" id="PTHR43649:SF14">
    <property type="entry name" value="BLR3389 PROTEIN"/>
    <property type="match status" value="1"/>
</dbReference>
<dbReference type="InterPro" id="IPR006059">
    <property type="entry name" value="SBP"/>
</dbReference>